<evidence type="ECO:0000313" key="8">
    <source>
        <dbReference type="EMBL" id="NYI45929.1"/>
    </source>
</evidence>
<dbReference type="PANTHER" id="PTHR30385">
    <property type="entry name" value="SIGMA FACTOR F FLAGELLAR"/>
    <property type="match status" value="1"/>
</dbReference>
<reference evidence="8 10" key="2">
    <citation type="submission" date="2020-07" db="EMBL/GenBank/DDBJ databases">
        <title>Sequencing the genomes of 1000 actinobacteria strains.</title>
        <authorList>
            <person name="Klenk H.-P."/>
        </authorList>
    </citation>
    <scope>NUCLEOTIDE SEQUENCE [LARGE SCALE GENOMIC DNA]</scope>
    <source>
        <strain evidence="8 10">DSM 15131</strain>
    </source>
</reference>
<dbReference type="NCBIfam" id="TIGR02937">
    <property type="entry name" value="sigma70-ECF"/>
    <property type="match status" value="1"/>
</dbReference>
<dbReference type="InterPro" id="IPR014284">
    <property type="entry name" value="RNA_pol_sigma-70_dom"/>
</dbReference>
<keyword evidence="1" id="KW-0805">Transcription regulation</keyword>
<evidence type="ECO:0000259" key="6">
    <source>
        <dbReference type="Pfam" id="PF04542"/>
    </source>
</evidence>
<dbReference type="InterPro" id="IPR007624">
    <property type="entry name" value="RNA_pol_sigma70_r3"/>
</dbReference>
<keyword evidence="2" id="KW-0731">Sigma factor</keyword>
<protein>
    <submittedName>
        <fullName evidence="8">RNA polymerase sigma-B factor</fullName>
    </submittedName>
</protein>
<organism evidence="8 10">
    <name type="scientific">Nocardioides aromaticivorans</name>
    <dbReference type="NCBI Taxonomy" id="200618"/>
    <lineage>
        <taxon>Bacteria</taxon>
        <taxon>Bacillati</taxon>
        <taxon>Actinomycetota</taxon>
        <taxon>Actinomycetes</taxon>
        <taxon>Propionibacteriales</taxon>
        <taxon>Nocardioidaceae</taxon>
        <taxon>Nocardioides</taxon>
    </lineage>
</organism>
<dbReference type="Pfam" id="PF04542">
    <property type="entry name" value="Sigma70_r2"/>
    <property type="match status" value="1"/>
</dbReference>
<dbReference type="GO" id="GO:0006352">
    <property type="term" value="P:DNA-templated transcription initiation"/>
    <property type="evidence" value="ECO:0007669"/>
    <property type="project" value="InterPro"/>
</dbReference>
<dbReference type="Proteomes" id="UP000562045">
    <property type="component" value="Unassembled WGS sequence"/>
</dbReference>
<evidence type="ECO:0000259" key="7">
    <source>
        <dbReference type="Pfam" id="PF04545"/>
    </source>
</evidence>
<evidence type="ECO:0000313" key="11">
    <source>
        <dbReference type="Proteomes" id="UP000662818"/>
    </source>
</evidence>
<evidence type="ECO:0000313" key="10">
    <source>
        <dbReference type="Proteomes" id="UP000562045"/>
    </source>
</evidence>
<dbReference type="InterPro" id="IPR007627">
    <property type="entry name" value="RNA_pol_sigma70_r2"/>
</dbReference>
<dbReference type="EMBL" id="CP022295">
    <property type="protein sequence ID" value="QSR25060.1"/>
    <property type="molecule type" value="Genomic_DNA"/>
</dbReference>
<sequence length="274" mass="30339">MSIALEVEVPTIPSAHPEPALPSDERKARTAELLAQARETSGAEREALLEQVIVINIPVARTLAARYRNRGQSQDELEQVACLALTRAVQSFDPELGDDLLVFAVPTILGELKRHFRSASWVVRPPRRVQEIRPRITAMEAELTQELGRPPSLEELAEAVDAPVDEVEEAMACGDLAHASSLDEPVSETGSSLAELLPTVEPGFDHSEAVVLLGPACRKLKPRDRWILQMRFYEQMTQQQIADELGVTQVQVSRLLQRIFTDLRRSVLGTTRAA</sequence>
<dbReference type="Pfam" id="PF04539">
    <property type="entry name" value="Sigma70_r3"/>
    <property type="match status" value="1"/>
</dbReference>
<dbReference type="GO" id="GO:0016987">
    <property type="term" value="F:sigma factor activity"/>
    <property type="evidence" value="ECO:0007669"/>
    <property type="project" value="UniProtKB-KW"/>
</dbReference>
<dbReference type="Pfam" id="PF04545">
    <property type="entry name" value="Sigma70_r4"/>
    <property type="match status" value="1"/>
</dbReference>
<gene>
    <name evidence="8" type="ORF">BJ993_003009</name>
    <name evidence="9" type="ORF">CFH99_05430</name>
</gene>
<evidence type="ECO:0000313" key="9">
    <source>
        <dbReference type="EMBL" id="QSR25060.1"/>
    </source>
</evidence>
<feature type="domain" description="RNA polymerase sigma-70 region 4" evidence="7">
    <location>
        <begin position="219"/>
        <end position="264"/>
    </location>
</feature>
<dbReference type="InterPro" id="IPR013324">
    <property type="entry name" value="RNA_pol_sigma_r3/r4-like"/>
</dbReference>
<evidence type="ECO:0000259" key="5">
    <source>
        <dbReference type="Pfam" id="PF04539"/>
    </source>
</evidence>
<dbReference type="SUPFAM" id="SSF88946">
    <property type="entry name" value="Sigma2 domain of RNA polymerase sigma factors"/>
    <property type="match status" value="1"/>
</dbReference>
<dbReference type="Gene3D" id="1.20.140.160">
    <property type="match status" value="1"/>
</dbReference>
<dbReference type="InterPro" id="IPR007630">
    <property type="entry name" value="RNA_pol_sigma70_r4"/>
</dbReference>
<dbReference type="PANTHER" id="PTHR30385:SF4">
    <property type="entry name" value="RNA POLYMERASE SIGMA-E FACTOR"/>
    <property type="match status" value="1"/>
</dbReference>
<feature type="domain" description="RNA polymerase sigma-70 region 3" evidence="5">
    <location>
        <begin position="134"/>
        <end position="197"/>
    </location>
</feature>
<dbReference type="Proteomes" id="UP000662818">
    <property type="component" value="Chromosome"/>
</dbReference>
<dbReference type="CDD" id="cd06171">
    <property type="entry name" value="Sigma70_r4"/>
    <property type="match status" value="1"/>
</dbReference>
<feature type="domain" description="RNA polymerase sigma-70 region 2" evidence="6">
    <location>
        <begin position="57"/>
        <end position="121"/>
    </location>
</feature>
<dbReference type="InterPro" id="IPR013325">
    <property type="entry name" value="RNA_pol_sigma_r2"/>
</dbReference>
<dbReference type="Gene3D" id="1.20.120.1810">
    <property type="match status" value="1"/>
</dbReference>
<dbReference type="AlphaFoldDB" id="A0A7Z0CM45"/>
<dbReference type="GO" id="GO:0003677">
    <property type="term" value="F:DNA binding"/>
    <property type="evidence" value="ECO:0007669"/>
    <property type="project" value="UniProtKB-KW"/>
</dbReference>
<reference evidence="9 11" key="1">
    <citation type="submission" date="2017-06" db="EMBL/GenBank/DDBJ databases">
        <title>Complete Genome Sequence of the Soil Carbazole-Degrading Bacterium Nocardioides aromaticivorans IC177.</title>
        <authorList>
            <person name="Vejarano F."/>
            <person name="Suzuki-Minakuchi C."/>
            <person name="Ohtsubo Y."/>
            <person name="Tsuda M."/>
            <person name="Okada K."/>
            <person name="Nojiri H."/>
        </authorList>
    </citation>
    <scope>NUCLEOTIDE SEQUENCE [LARGE SCALE GENOMIC DNA]</scope>
    <source>
        <strain evidence="9 11">IC177</strain>
    </source>
</reference>
<evidence type="ECO:0000256" key="1">
    <source>
        <dbReference type="ARBA" id="ARBA00023015"/>
    </source>
</evidence>
<name>A0A7Z0CM45_9ACTN</name>
<keyword evidence="4" id="KW-0804">Transcription</keyword>
<evidence type="ECO:0000256" key="2">
    <source>
        <dbReference type="ARBA" id="ARBA00023082"/>
    </source>
</evidence>
<dbReference type="SUPFAM" id="SSF88659">
    <property type="entry name" value="Sigma3 and sigma4 domains of RNA polymerase sigma factors"/>
    <property type="match status" value="2"/>
</dbReference>
<keyword evidence="3" id="KW-0238">DNA-binding</keyword>
<evidence type="ECO:0000256" key="3">
    <source>
        <dbReference type="ARBA" id="ARBA00023125"/>
    </source>
</evidence>
<accession>A0A7Z0CM45</accession>
<dbReference type="EMBL" id="JACBZM010000001">
    <property type="protein sequence ID" value="NYI45929.1"/>
    <property type="molecule type" value="Genomic_DNA"/>
</dbReference>
<evidence type="ECO:0000256" key="4">
    <source>
        <dbReference type="ARBA" id="ARBA00023163"/>
    </source>
</evidence>
<keyword evidence="11" id="KW-1185">Reference proteome</keyword>
<dbReference type="RefSeq" id="WP_051932424.1">
    <property type="nucleotide sequence ID" value="NZ_CP022295.1"/>
</dbReference>
<proteinExistence type="predicted"/>